<evidence type="ECO:0000259" key="2">
    <source>
        <dbReference type="Pfam" id="PF01826"/>
    </source>
</evidence>
<keyword evidence="4" id="KW-1185">Reference proteome</keyword>
<evidence type="ECO:0000313" key="4">
    <source>
        <dbReference type="Proteomes" id="UP000801492"/>
    </source>
</evidence>
<dbReference type="InterPro" id="IPR002919">
    <property type="entry name" value="TIL_dom"/>
</dbReference>
<dbReference type="AlphaFoldDB" id="A0A8K0FWH8"/>
<reference evidence="3" key="1">
    <citation type="submission" date="2019-08" db="EMBL/GenBank/DDBJ databases">
        <title>The genome of the North American firefly Photinus pyralis.</title>
        <authorList>
            <consortium name="Photinus pyralis genome working group"/>
            <person name="Fallon T.R."/>
            <person name="Sander Lower S.E."/>
            <person name="Weng J.-K."/>
        </authorList>
    </citation>
    <scope>NUCLEOTIDE SEQUENCE</scope>
    <source>
        <strain evidence="3">TRF0915ILg1</strain>
        <tissue evidence="3">Whole body</tissue>
    </source>
</reference>
<feature type="signal peptide" evidence="1">
    <location>
        <begin position="1"/>
        <end position="20"/>
    </location>
</feature>
<evidence type="ECO:0000256" key="1">
    <source>
        <dbReference type="SAM" id="SignalP"/>
    </source>
</evidence>
<gene>
    <name evidence="3" type="ORF">ILUMI_24688</name>
</gene>
<keyword evidence="1" id="KW-0732">Signal</keyword>
<protein>
    <recommendedName>
        <fullName evidence="2">TIL domain-containing protein</fullName>
    </recommendedName>
</protein>
<dbReference type="Gene3D" id="2.10.25.10">
    <property type="entry name" value="Laminin"/>
    <property type="match status" value="1"/>
</dbReference>
<name>A0A8K0FWH8_IGNLU</name>
<dbReference type="OrthoDB" id="6781148at2759"/>
<comment type="caution">
    <text evidence="3">The sequence shown here is derived from an EMBL/GenBank/DDBJ whole genome shotgun (WGS) entry which is preliminary data.</text>
</comment>
<feature type="domain" description="TIL" evidence="2">
    <location>
        <begin position="36"/>
        <end position="82"/>
    </location>
</feature>
<accession>A0A8K0FWH8</accession>
<sequence>MFSFLLFGLLLTTILHLTWHYPRQSEPRIVLSRSQCGRLEYYNDCGSKCSPACLRTRFDCDECASGCFCKRPFLRSFPGGPCARICPVHMFKPGHQKRPNQLRPG</sequence>
<dbReference type="EMBL" id="VTPC01090733">
    <property type="protein sequence ID" value="KAF2881490.1"/>
    <property type="molecule type" value="Genomic_DNA"/>
</dbReference>
<dbReference type="Pfam" id="PF01826">
    <property type="entry name" value="TIL"/>
    <property type="match status" value="1"/>
</dbReference>
<evidence type="ECO:0000313" key="3">
    <source>
        <dbReference type="EMBL" id="KAF2881490.1"/>
    </source>
</evidence>
<organism evidence="3 4">
    <name type="scientific">Ignelater luminosus</name>
    <name type="common">Cucubano</name>
    <name type="synonym">Pyrophorus luminosus</name>
    <dbReference type="NCBI Taxonomy" id="2038154"/>
    <lineage>
        <taxon>Eukaryota</taxon>
        <taxon>Metazoa</taxon>
        <taxon>Ecdysozoa</taxon>
        <taxon>Arthropoda</taxon>
        <taxon>Hexapoda</taxon>
        <taxon>Insecta</taxon>
        <taxon>Pterygota</taxon>
        <taxon>Neoptera</taxon>
        <taxon>Endopterygota</taxon>
        <taxon>Coleoptera</taxon>
        <taxon>Polyphaga</taxon>
        <taxon>Elateriformia</taxon>
        <taxon>Elateroidea</taxon>
        <taxon>Elateridae</taxon>
        <taxon>Agrypninae</taxon>
        <taxon>Pyrophorini</taxon>
        <taxon>Ignelater</taxon>
    </lineage>
</organism>
<feature type="chain" id="PRO_5035448078" description="TIL domain-containing protein" evidence="1">
    <location>
        <begin position="21"/>
        <end position="105"/>
    </location>
</feature>
<dbReference type="Proteomes" id="UP000801492">
    <property type="component" value="Unassembled WGS sequence"/>
</dbReference>
<proteinExistence type="predicted"/>